<dbReference type="AlphaFoldDB" id="A0A8C5S492"/>
<dbReference type="GeneTree" id="ENSGT01010000228762"/>
<keyword evidence="2" id="KW-1185">Reference proteome</keyword>
<evidence type="ECO:0000313" key="2">
    <source>
        <dbReference type="Proteomes" id="UP000694406"/>
    </source>
</evidence>
<name>A0A8C5S492_LATLA</name>
<proteinExistence type="predicted"/>
<accession>A0A8C5S492</accession>
<reference evidence="1" key="2">
    <citation type="submission" date="2025-09" db="UniProtKB">
        <authorList>
            <consortium name="Ensembl"/>
        </authorList>
    </citation>
    <scope>IDENTIFICATION</scope>
</reference>
<dbReference type="Proteomes" id="UP000694406">
    <property type="component" value="Unplaced"/>
</dbReference>
<evidence type="ECO:0000313" key="1">
    <source>
        <dbReference type="Ensembl" id="ENSLLTP00000012822.1"/>
    </source>
</evidence>
<protein>
    <submittedName>
        <fullName evidence="1">Uncharacterized protein</fullName>
    </submittedName>
</protein>
<organism evidence="1 2">
    <name type="scientific">Laticauda laticaudata</name>
    <name type="common">Blue-ringed sea krait</name>
    <name type="synonym">Blue-lipped sea krait</name>
    <dbReference type="NCBI Taxonomy" id="8630"/>
    <lineage>
        <taxon>Eukaryota</taxon>
        <taxon>Metazoa</taxon>
        <taxon>Chordata</taxon>
        <taxon>Craniata</taxon>
        <taxon>Vertebrata</taxon>
        <taxon>Euteleostomi</taxon>
        <taxon>Lepidosauria</taxon>
        <taxon>Squamata</taxon>
        <taxon>Bifurcata</taxon>
        <taxon>Unidentata</taxon>
        <taxon>Episquamata</taxon>
        <taxon>Toxicofera</taxon>
        <taxon>Serpentes</taxon>
        <taxon>Colubroidea</taxon>
        <taxon>Elapidae</taxon>
        <taxon>Laticaudinae</taxon>
        <taxon>Laticauda</taxon>
    </lineage>
</organism>
<sequence>MTINPIYEHIGYTTLNREPANKKHPVAVRDMVDGKDSTGDNDIVEKRVSNSFKVILFQVLKIFHHLIHLP</sequence>
<reference evidence="1" key="1">
    <citation type="submission" date="2025-08" db="UniProtKB">
        <authorList>
            <consortium name="Ensembl"/>
        </authorList>
    </citation>
    <scope>IDENTIFICATION</scope>
</reference>
<dbReference type="Ensembl" id="ENSLLTT00000013320.1">
    <property type="protein sequence ID" value="ENSLLTP00000012822.1"/>
    <property type="gene ID" value="ENSLLTG00000009813.1"/>
</dbReference>